<reference evidence="1" key="1">
    <citation type="submission" date="2014-09" db="EMBL/GenBank/DDBJ databases">
        <authorList>
            <person name="Magalhaes I.L.F."/>
            <person name="Oliveira U."/>
            <person name="Santos F.R."/>
            <person name="Vidigal T.H.D.A."/>
            <person name="Brescovit A.D."/>
            <person name="Santos A.J."/>
        </authorList>
    </citation>
    <scope>NUCLEOTIDE SEQUENCE</scope>
    <source>
        <tissue evidence="1">Shoot tissue taken approximately 20 cm above the soil surface</tissue>
    </source>
</reference>
<dbReference type="EMBL" id="GBRH01158327">
    <property type="protein sequence ID" value="JAE39569.1"/>
    <property type="molecule type" value="Transcribed_RNA"/>
</dbReference>
<dbReference type="AlphaFoldDB" id="A0A0A9HUQ0"/>
<protein>
    <submittedName>
        <fullName evidence="1">Uncharacterized protein</fullName>
    </submittedName>
</protein>
<organism evidence="1">
    <name type="scientific">Arundo donax</name>
    <name type="common">Giant reed</name>
    <name type="synonym">Donax arundinaceus</name>
    <dbReference type="NCBI Taxonomy" id="35708"/>
    <lineage>
        <taxon>Eukaryota</taxon>
        <taxon>Viridiplantae</taxon>
        <taxon>Streptophyta</taxon>
        <taxon>Embryophyta</taxon>
        <taxon>Tracheophyta</taxon>
        <taxon>Spermatophyta</taxon>
        <taxon>Magnoliopsida</taxon>
        <taxon>Liliopsida</taxon>
        <taxon>Poales</taxon>
        <taxon>Poaceae</taxon>
        <taxon>PACMAD clade</taxon>
        <taxon>Arundinoideae</taxon>
        <taxon>Arundineae</taxon>
        <taxon>Arundo</taxon>
    </lineage>
</organism>
<accession>A0A0A9HUQ0</accession>
<name>A0A0A9HUQ0_ARUDO</name>
<proteinExistence type="predicted"/>
<reference evidence="1" key="2">
    <citation type="journal article" date="2015" name="Data Brief">
        <title>Shoot transcriptome of the giant reed, Arundo donax.</title>
        <authorList>
            <person name="Barrero R.A."/>
            <person name="Guerrero F.D."/>
            <person name="Moolhuijzen P."/>
            <person name="Goolsby J.A."/>
            <person name="Tidwell J."/>
            <person name="Bellgard S.E."/>
            <person name="Bellgard M.I."/>
        </authorList>
    </citation>
    <scope>NUCLEOTIDE SEQUENCE</scope>
    <source>
        <tissue evidence="1">Shoot tissue taken approximately 20 cm above the soil surface</tissue>
    </source>
</reference>
<evidence type="ECO:0000313" key="1">
    <source>
        <dbReference type="EMBL" id="JAE39569.1"/>
    </source>
</evidence>
<sequence>MLPESKPLAEGQWQILQELQFAITLANQLSTMYVSLLMHNDYQL</sequence>